<reference evidence="2" key="1">
    <citation type="submission" date="2019-09" db="EMBL/GenBank/DDBJ databases">
        <title>Draft genome information of white flower Hibiscus syriacus.</title>
        <authorList>
            <person name="Kim Y.-M."/>
        </authorList>
    </citation>
    <scope>NUCLEOTIDE SEQUENCE [LARGE SCALE GENOMIC DNA]</scope>
    <source>
        <strain evidence="2">YM2019G1</strain>
    </source>
</reference>
<evidence type="ECO:0000313" key="3">
    <source>
        <dbReference type="Proteomes" id="UP000436088"/>
    </source>
</evidence>
<keyword evidence="3" id="KW-1185">Reference proteome</keyword>
<dbReference type="Proteomes" id="UP000436088">
    <property type="component" value="Unassembled WGS sequence"/>
</dbReference>
<keyword evidence="1" id="KW-0175">Coiled coil</keyword>
<feature type="coiled-coil region" evidence="1">
    <location>
        <begin position="22"/>
        <end position="77"/>
    </location>
</feature>
<accession>A0A6A3ADP5</accession>
<evidence type="ECO:0000256" key="1">
    <source>
        <dbReference type="SAM" id="Coils"/>
    </source>
</evidence>
<dbReference type="PANTHER" id="PTHR35992:SF1">
    <property type="entry name" value="CYTOMATRIX PROTEIN-LIKE PROTEIN"/>
    <property type="match status" value="1"/>
</dbReference>
<dbReference type="AlphaFoldDB" id="A0A6A3ADP5"/>
<dbReference type="PANTHER" id="PTHR35992">
    <property type="entry name" value="CYTOMATRIX PROTEIN-LIKE PROTEIN"/>
    <property type="match status" value="1"/>
</dbReference>
<dbReference type="EMBL" id="VEPZ02001014">
    <property type="protein sequence ID" value="KAE8701897.1"/>
    <property type="molecule type" value="Genomic_DNA"/>
</dbReference>
<evidence type="ECO:0000313" key="2">
    <source>
        <dbReference type="EMBL" id="KAE8701897.1"/>
    </source>
</evidence>
<name>A0A6A3ADP5_HIBSY</name>
<comment type="caution">
    <text evidence="2">The sequence shown here is derived from an EMBL/GenBank/DDBJ whole genome shotgun (WGS) entry which is preliminary data.</text>
</comment>
<protein>
    <submittedName>
        <fullName evidence="2">Uncharacterized protein</fullName>
    </submittedName>
</protein>
<sequence length="182" mass="20428">MAENKFAWNQFNVLESQYTDKLNIKQSELEKVNQRIEALISDMEELRSSNAEKDGIIERLKAELSQKDADASRFQEASKISQDIDLSRKSATASSTPLLKRCTAGRKTSVLGGKNGSRDRCNIIARKENSAPHVYDLQKNNEREAEARREKKDDAIPLAETPILFTSTFKVPRLKTSSPKGG</sequence>
<organism evidence="2 3">
    <name type="scientific">Hibiscus syriacus</name>
    <name type="common">Rose of Sharon</name>
    <dbReference type="NCBI Taxonomy" id="106335"/>
    <lineage>
        <taxon>Eukaryota</taxon>
        <taxon>Viridiplantae</taxon>
        <taxon>Streptophyta</taxon>
        <taxon>Embryophyta</taxon>
        <taxon>Tracheophyta</taxon>
        <taxon>Spermatophyta</taxon>
        <taxon>Magnoliopsida</taxon>
        <taxon>eudicotyledons</taxon>
        <taxon>Gunneridae</taxon>
        <taxon>Pentapetalae</taxon>
        <taxon>rosids</taxon>
        <taxon>malvids</taxon>
        <taxon>Malvales</taxon>
        <taxon>Malvaceae</taxon>
        <taxon>Malvoideae</taxon>
        <taxon>Hibiscus</taxon>
    </lineage>
</organism>
<proteinExistence type="predicted"/>
<gene>
    <name evidence="2" type="ORF">F3Y22_tig00110505pilonHSYRG00541</name>
</gene>